<dbReference type="Gene3D" id="3.20.20.105">
    <property type="entry name" value="Queuine tRNA-ribosyltransferase-like"/>
    <property type="match status" value="1"/>
</dbReference>
<keyword evidence="2" id="KW-1185">Reference proteome</keyword>
<dbReference type="InterPro" id="IPR053537">
    <property type="entry name" value="DNA-guanine_TGase"/>
</dbReference>
<dbReference type="NCBIfam" id="NF041059">
    <property type="entry name" value="DpdA"/>
    <property type="match status" value="1"/>
</dbReference>
<reference evidence="1 2" key="1">
    <citation type="submission" date="2020-08" db="EMBL/GenBank/DDBJ databases">
        <title>Genomic Encyclopedia of Type Strains, Phase IV (KMG-IV): sequencing the most valuable type-strain genomes for metagenomic binning, comparative biology and taxonomic classification.</title>
        <authorList>
            <person name="Goeker M."/>
        </authorList>
    </citation>
    <scope>NUCLEOTIDE SEQUENCE [LARGE SCALE GENOMIC DNA]</scope>
    <source>
        <strain evidence="1 2">DSM 22975</strain>
    </source>
</reference>
<proteinExistence type="predicted"/>
<evidence type="ECO:0000313" key="2">
    <source>
        <dbReference type="Proteomes" id="UP000585721"/>
    </source>
</evidence>
<dbReference type="EMBL" id="JACHGR010000004">
    <property type="protein sequence ID" value="MBB6055491.1"/>
    <property type="molecule type" value="Genomic_DNA"/>
</dbReference>
<dbReference type="Proteomes" id="UP000585721">
    <property type="component" value="Unassembled WGS sequence"/>
</dbReference>
<dbReference type="SUPFAM" id="SSF51713">
    <property type="entry name" value="tRNA-guanine transglycosylase"/>
    <property type="match status" value="1"/>
</dbReference>
<evidence type="ECO:0000313" key="1">
    <source>
        <dbReference type="EMBL" id="MBB6055491.1"/>
    </source>
</evidence>
<dbReference type="RefSeq" id="WP_188026270.1">
    <property type="nucleotide sequence ID" value="NZ_JACHGR010000004.1"/>
</dbReference>
<accession>A0A841GJW0</accession>
<comment type="caution">
    <text evidence="1">The sequence shown here is derived from an EMBL/GenBank/DDBJ whole genome shotgun (WGS) entry which is preliminary data.</text>
</comment>
<sequence length="409" mass="47294">MPKLKYFFPDSQDFIDPSFDFIRETRHEHRIRQRDDLYPHEVFSRPYDGMLVSKAVVDGLGSGEARYSRAQRLRFFREGIRRFFRLPDSMESMGDCGAFTYVTQYEPPYRVEEVIDFYESSRFNYGVSVDHIVFGYEKPGKPIDGDDLIECKRRKEITLTLASEFLQKSKGCCFSPFGVAHGWSKESYADSVKALISMGYEHITMGGMVPLKTEQIIETLEEVSRIKKPSTKLHLLGIARPQSLDRFAELGVTSIDSTTPLQQAFKDRKNNYHTFSGQNFVALRVPQLEGNLALGRKIQSGVIDQDVARELERKSLKILHQYGKREVSLEQTLEVLLEYEKLHSGDKHADSVKKDYEVTLSNRPWEQCSCEVCRSIGIDVVIFRGSERNRRRGFHNIQVFYDRLKSTFN</sequence>
<dbReference type="AlphaFoldDB" id="A0A841GJW0"/>
<organism evidence="1 2">
    <name type="scientific">Tolumonas osonensis</name>
    <dbReference type="NCBI Taxonomy" id="675874"/>
    <lineage>
        <taxon>Bacteria</taxon>
        <taxon>Pseudomonadati</taxon>
        <taxon>Pseudomonadota</taxon>
        <taxon>Gammaproteobacteria</taxon>
        <taxon>Aeromonadales</taxon>
        <taxon>Aeromonadaceae</taxon>
        <taxon>Tolumonas</taxon>
    </lineage>
</organism>
<gene>
    <name evidence="1" type="ORF">HNR75_001397</name>
</gene>
<dbReference type="InterPro" id="IPR036511">
    <property type="entry name" value="TGT-like_sf"/>
</dbReference>
<name>A0A841GJW0_9GAMM</name>
<evidence type="ECO:0008006" key="3">
    <source>
        <dbReference type="Google" id="ProtNLM"/>
    </source>
</evidence>
<protein>
    <recommendedName>
        <fullName evidence="3">tRNA-guanine transglycosylase</fullName>
    </recommendedName>
</protein>
<dbReference type="GO" id="GO:0006400">
    <property type="term" value="P:tRNA modification"/>
    <property type="evidence" value="ECO:0007669"/>
    <property type="project" value="InterPro"/>
</dbReference>